<feature type="region of interest" description="Disordered" evidence="3">
    <location>
        <begin position="403"/>
        <end position="481"/>
    </location>
</feature>
<feature type="compositionally biased region" description="Basic and acidic residues" evidence="3">
    <location>
        <begin position="685"/>
        <end position="735"/>
    </location>
</feature>
<evidence type="ECO:0000313" key="4">
    <source>
        <dbReference type="EMBL" id="OHT07822.1"/>
    </source>
</evidence>
<feature type="compositionally biased region" description="Basic and acidic residues" evidence="3">
    <location>
        <begin position="600"/>
        <end position="653"/>
    </location>
</feature>
<feature type="region of interest" description="Disordered" evidence="3">
    <location>
        <begin position="504"/>
        <end position="581"/>
    </location>
</feature>
<feature type="region of interest" description="Disordered" evidence="3">
    <location>
        <begin position="600"/>
        <end position="735"/>
    </location>
</feature>
<dbReference type="InterPro" id="IPR025875">
    <property type="entry name" value="Leu-rich_rpt_4"/>
</dbReference>
<dbReference type="OrthoDB" id="433501at2759"/>
<feature type="compositionally biased region" description="Basic and acidic residues" evidence="3">
    <location>
        <begin position="559"/>
        <end position="572"/>
    </location>
</feature>
<dbReference type="PANTHER" id="PTHR22708">
    <property type="entry name" value="LEUCINE-RICH REPEAT-CONTAINING PROTEIN 56"/>
    <property type="match status" value="1"/>
</dbReference>
<dbReference type="InterPro" id="IPR040091">
    <property type="entry name" value="LRRC56"/>
</dbReference>
<feature type="region of interest" description="Disordered" evidence="3">
    <location>
        <begin position="353"/>
        <end position="377"/>
    </location>
</feature>
<dbReference type="Gene3D" id="3.80.10.10">
    <property type="entry name" value="Ribonuclease Inhibitor"/>
    <property type="match status" value="1"/>
</dbReference>
<organism evidence="4 5">
    <name type="scientific">Tritrichomonas foetus</name>
    <dbReference type="NCBI Taxonomy" id="1144522"/>
    <lineage>
        <taxon>Eukaryota</taxon>
        <taxon>Metamonada</taxon>
        <taxon>Parabasalia</taxon>
        <taxon>Tritrichomonadida</taxon>
        <taxon>Tritrichomonadidae</taxon>
        <taxon>Tritrichomonas</taxon>
    </lineage>
</organism>
<protein>
    <recommendedName>
        <fullName evidence="6">Leucine Rich Repeat family protein</fullName>
    </recommendedName>
</protein>
<evidence type="ECO:0000313" key="5">
    <source>
        <dbReference type="Proteomes" id="UP000179807"/>
    </source>
</evidence>
<dbReference type="GeneID" id="94838121"/>
<reference evidence="4" key="1">
    <citation type="submission" date="2016-10" db="EMBL/GenBank/DDBJ databases">
        <authorList>
            <person name="Benchimol M."/>
            <person name="Almeida L.G."/>
            <person name="Vasconcelos A.T."/>
            <person name="Perreira-Neves A."/>
            <person name="Rosa I.A."/>
            <person name="Tasca T."/>
            <person name="Bogo M.R."/>
            <person name="de Souza W."/>
        </authorList>
    </citation>
    <scope>NUCLEOTIDE SEQUENCE [LARGE SCALE GENOMIC DNA]</scope>
    <source>
        <strain evidence="4">K</strain>
    </source>
</reference>
<dbReference type="SMART" id="SM00365">
    <property type="entry name" value="LRR_SD22"/>
    <property type="match status" value="3"/>
</dbReference>
<accession>A0A1J4KDW7</accession>
<feature type="compositionally biased region" description="Basic and acidic residues" evidence="3">
    <location>
        <begin position="750"/>
        <end position="759"/>
    </location>
</feature>
<evidence type="ECO:0000256" key="2">
    <source>
        <dbReference type="ARBA" id="ARBA00022737"/>
    </source>
</evidence>
<comment type="caution">
    <text evidence="4">The sequence shown here is derived from an EMBL/GenBank/DDBJ whole genome shotgun (WGS) entry which is preliminary data.</text>
</comment>
<sequence>MIKKITLDYDKDPEKVTDEDLYYYSGKKNLEKVISVEVLANTTKTSLDFLGDTLFNLQKIRLDNSTIANIRDIGCNFSKLKYLSLNKCGITSLNGISTLSRNLEELYLRSNGIKDASDLMGMDNLKIVDLTDNLIEDTANLQFLSCCGSLKTLYMTGNPATKSTTFFADVKKFVPQINVIVKSHSETPNIDTNKNVEALSDKEGKVKNHGISKTKMEESEKEEKLAKEKSDKEKNEKKENEKKEKEKEEKERRERMEKERMEKERIEKERMEKERMEKERMEKERMEKERMEKERMKKERMEKERMEKERIEKEKLKKEREERRRVEKERIEKERMEKERIEKERIEKEKLKKEREERRRVEKERIEKEKRKKEIEERRKIEKENAVIKVKELEIEERKRLEKEKKEKDRQEKRRIENEREMKERKKNEEKDKEEINQLEKKKIEKEKEKEEKRRLAKEKREKEKAERSRIEKEKAENDKLEIMKVNEAKEIEERRKIVKEKCEKEKEEKKRFEKEKEEKELYEKKKEERRRLEKEKRQKEREERKRKEMAVELLENPGDFKKNDTMIKENEDLSNYTYRKKYEFNDNLPSFDELKYRQYKERKSESPKSDPKSFFEEDSRKSDSKNVPDLSKSYHTETPQKEKSQRNKEEKTSSPIGMPSTEYHAEEVAPRYSPSKSIFGPNKIRNDYKASEDKSKAKKETKAFKHSGETRDSKPNRENNEILVKKQPKEPISHKEVENLFKMEEQRLYQKKNPDQIRQRMASTPSELELVRKKGKVVPSFNELNDDHSSHSKKKIRVNTKDDAQYKPISKKKEIDVFDLHSDVEFFHQETHGVNLRRSESSRRIHHDEEADNFKSVKIKKDIDVKRIKRTPSEMEKKEFPRNKVEVREVKEKMESKKSILPPIENISKQSSKTKNLIVDLINDDLSDDPYLPKRSGSRVNSSRLTNALDAAGNKPKTNYMQSPRTRLIARPL</sequence>
<feature type="region of interest" description="Disordered" evidence="3">
    <location>
        <begin position="187"/>
        <end position="309"/>
    </location>
</feature>
<keyword evidence="5" id="KW-1185">Reference proteome</keyword>
<keyword evidence="2" id="KW-0677">Repeat</keyword>
<feature type="compositionally biased region" description="Basic and acidic residues" evidence="3">
    <location>
        <begin position="214"/>
        <end position="309"/>
    </location>
</feature>
<dbReference type="Proteomes" id="UP000179807">
    <property type="component" value="Unassembled WGS sequence"/>
</dbReference>
<feature type="compositionally biased region" description="Basic and acidic residues" evidence="3">
    <location>
        <begin position="504"/>
        <end position="551"/>
    </location>
</feature>
<dbReference type="InterPro" id="IPR032675">
    <property type="entry name" value="LRR_dom_sf"/>
</dbReference>
<dbReference type="PANTHER" id="PTHR22708:SF0">
    <property type="entry name" value="LEUCINE-RICH REPEAT-CONTAINING PROTEIN 56"/>
    <property type="match status" value="1"/>
</dbReference>
<feature type="region of interest" description="Disordered" evidence="3">
    <location>
        <begin position="750"/>
        <end position="808"/>
    </location>
</feature>
<dbReference type="RefSeq" id="XP_068360958.1">
    <property type="nucleotide sequence ID" value="XM_068503417.1"/>
</dbReference>
<evidence type="ECO:0000256" key="1">
    <source>
        <dbReference type="ARBA" id="ARBA00022614"/>
    </source>
</evidence>
<name>A0A1J4KDW7_9EUKA</name>
<gene>
    <name evidence="4" type="ORF">TRFO_23864</name>
</gene>
<dbReference type="EMBL" id="MLAK01000685">
    <property type="protein sequence ID" value="OHT07822.1"/>
    <property type="molecule type" value="Genomic_DNA"/>
</dbReference>
<dbReference type="AlphaFoldDB" id="A0A1J4KDW7"/>
<evidence type="ECO:0000256" key="3">
    <source>
        <dbReference type="SAM" id="MobiDB-lite"/>
    </source>
</evidence>
<dbReference type="PROSITE" id="PS51450">
    <property type="entry name" value="LRR"/>
    <property type="match status" value="2"/>
</dbReference>
<keyword evidence="1" id="KW-0433">Leucine-rich repeat</keyword>
<feature type="region of interest" description="Disordered" evidence="3">
    <location>
        <begin position="929"/>
        <end position="962"/>
    </location>
</feature>
<dbReference type="SUPFAM" id="SSF52058">
    <property type="entry name" value="L domain-like"/>
    <property type="match status" value="1"/>
</dbReference>
<evidence type="ECO:0008006" key="6">
    <source>
        <dbReference type="Google" id="ProtNLM"/>
    </source>
</evidence>
<dbReference type="VEuPathDB" id="TrichDB:TRFO_23864"/>
<proteinExistence type="predicted"/>
<dbReference type="InterPro" id="IPR001611">
    <property type="entry name" value="Leu-rich_rpt"/>
</dbReference>
<dbReference type="Pfam" id="PF12799">
    <property type="entry name" value="LRR_4"/>
    <property type="match status" value="1"/>
</dbReference>